<comment type="caution">
    <text evidence="4">The sequence shown here is derived from an EMBL/GenBank/DDBJ whole genome shotgun (WGS) entry which is preliminary data.</text>
</comment>
<dbReference type="PANTHER" id="PTHR42980">
    <property type="entry name" value="2-OXOISOVALERATE DEHYDROGENASE SUBUNIT BETA-RELATED"/>
    <property type="match status" value="1"/>
</dbReference>
<comment type="cofactor">
    <cofactor evidence="1">
        <name>thiamine diphosphate</name>
        <dbReference type="ChEBI" id="CHEBI:58937"/>
    </cofactor>
</comment>
<protein>
    <recommendedName>
        <fullName evidence="3">LysR substrate-binding domain-containing protein</fullName>
    </recommendedName>
</protein>
<dbReference type="SUPFAM" id="SSF52518">
    <property type="entry name" value="Thiamin diphosphate-binding fold (THDP-binding)"/>
    <property type="match status" value="1"/>
</dbReference>
<evidence type="ECO:0000313" key="5">
    <source>
        <dbReference type="Proteomes" id="UP000649232"/>
    </source>
</evidence>
<proteinExistence type="predicted"/>
<evidence type="ECO:0000313" key="4">
    <source>
        <dbReference type="EMBL" id="MBJ2139085.1"/>
    </source>
</evidence>
<dbReference type="SUPFAM" id="SSF53850">
    <property type="entry name" value="Periplasmic binding protein-like II"/>
    <property type="match status" value="1"/>
</dbReference>
<gene>
    <name evidence="4" type="ORF">JEU11_21885</name>
</gene>
<organism evidence="4 5">
    <name type="scientific">Paraglaciecola chathamensis</name>
    <dbReference type="NCBI Taxonomy" id="368405"/>
    <lineage>
        <taxon>Bacteria</taxon>
        <taxon>Pseudomonadati</taxon>
        <taxon>Pseudomonadota</taxon>
        <taxon>Gammaproteobacteria</taxon>
        <taxon>Alteromonadales</taxon>
        <taxon>Alteromonadaceae</taxon>
        <taxon>Paraglaciecola</taxon>
    </lineage>
</organism>
<reference evidence="4 5" key="1">
    <citation type="submission" date="2020-12" db="EMBL/GenBank/DDBJ databases">
        <title>Draft genome sequences of nine environmental bacterial isolates colonizing plastic.</title>
        <authorList>
            <person name="Borre I."/>
            <person name="Sonnenschein E.C."/>
        </authorList>
    </citation>
    <scope>NUCLEOTIDE SEQUENCE [LARGE SCALE GENOMIC DNA]</scope>
    <source>
        <strain evidence="4 5">IB30</strain>
    </source>
</reference>
<feature type="domain" description="LysR substrate-binding" evidence="3">
    <location>
        <begin position="49"/>
        <end position="151"/>
    </location>
</feature>
<dbReference type="InterPro" id="IPR029061">
    <property type="entry name" value="THDP-binding"/>
</dbReference>
<evidence type="ECO:0000256" key="2">
    <source>
        <dbReference type="ARBA" id="ARBA00023002"/>
    </source>
</evidence>
<keyword evidence="2" id="KW-0560">Oxidoreductase</keyword>
<dbReference type="Proteomes" id="UP000649232">
    <property type="component" value="Unassembled WGS sequence"/>
</dbReference>
<evidence type="ECO:0000256" key="1">
    <source>
        <dbReference type="ARBA" id="ARBA00001964"/>
    </source>
</evidence>
<evidence type="ECO:0000259" key="3">
    <source>
        <dbReference type="Pfam" id="PF03466"/>
    </source>
</evidence>
<dbReference type="Pfam" id="PF03466">
    <property type="entry name" value="LysR_substrate"/>
    <property type="match status" value="1"/>
</dbReference>
<dbReference type="Gene3D" id="3.40.190.290">
    <property type="match status" value="1"/>
</dbReference>
<accession>A0ABS0WKT5</accession>
<name>A0ABS0WKT5_9ALTE</name>
<sequence length="154" mass="16668">MNERNGEAKRLALLEAVNLALHRAMAEDETVVVLGEDVGVNGGVFRATLGLRAAQPHYPPELGVAAVAERAEFGLFAAVDHPLAGLERVSERDLSEWRLLRLNTYSETGAAINDGLPSSGGRCWSAPNYLLLLEMATHGFGWAELPRWLVSGYA</sequence>
<dbReference type="PANTHER" id="PTHR42980:SF1">
    <property type="entry name" value="2-OXOISOVALERATE DEHYDROGENASE SUBUNIT BETA, MITOCHONDRIAL"/>
    <property type="match status" value="1"/>
</dbReference>
<dbReference type="EMBL" id="JAEILT010000107">
    <property type="protein sequence ID" value="MBJ2139085.1"/>
    <property type="molecule type" value="Genomic_DNA"/>
</dbReference>
<dbReference type="InterPro" id="IPR005119">
    <property type="entry name" value="LysR_subst-bd"/>
</dbReference>
<feature type="non-terminal residue" evidence="4">
    <location>
        <position position="154"/>
    </location>
</feature>